<evidence type="ECO:0000313" key="3">
    <source>
        <dbReference type="Proteomes" id="UP001301958"/>
    </source>
</evidence>
<dbReference type="EMBL" id="MU865667">
    <property type="protein sequence ID" value="KAK4220685.1"/>
    <property type="molecule type" value="Genomic_DNA"/>
</dbReference>
<accession>A0AAN6YMW2</accession>
<dbReference type="InterPro" id="IPR010730">
    <property type="entry name" value="HET"/>
</dbReference>
<dbReference type="PANTHER" id="PTHR33112">
    <property type="entry name" value="DOMAIN PROTEIN, PUTATIVE-RELATED"/>
    <property type="match status" value="1"/>
</dbReference>
<dbReference type="PANTHER" id="PTHR33112:SF16">
    <property type="entry name" value="HETEROKARYON INCOMPATIBILITY DOMAIN-CONTAINING PROTEIN"/>
    <property type="match status" value="1"/>
</dbReference>
<name>A0AAN6YMW2_9PEZI</name>
<feature type="non-terminal residue" evidence="2">
    <location>
        <position position="1"/>
    </location>
</feature>
<comment type="caution">
    <text evidence="2">The sequence shown here is derived from an EMBL/GenBank/DDBJ whole genome shotgun (WGS) entry which is preliminary data.</text>
</comment>
<organism evidence="2 3">
    <name type="scientific">Podospora fimiseda</name>
    <dbReference type="NCBI Taxonomy" id="252190"/>
    <lineage>
        <taxon>Eukaryota</taxon>
        <taxon>Fungi</taxon>
        <taxon>Dikarya</taxon>
        <taxon>Ascomycota</taxon>
        <taxon>Pezizomycotina</taxon>
        <taxon>Sordariomycetes</taxon>
        <taxon>Sordariomycetidae</taxon>
        <taxon>Sordariales</taxon>
        <taxon>Podosporaceae</taxon>
        <taxon>Podospora</taxon>
    </lineage>
</organism>
<feature type="non-terminal residue" evidence="2">
    <location>
        <position position="103"/>
    </location>
</feature>
<reference evidence="2" key="2">
    <citation type="submission" date="2023-05" db="EMBL/GenBank/DDBJ databases">
        <authorList>
            <consortium name="Lawrence Berkeley National Laboratory"/>
            <person name="Steindorff A."/>
            <person name="Hensen N."/>
            <person name="Bonometti L."/>
            <person name="Westerberg I."/>
            <person name="Brannstrom I.O."/>
            <person name="Guillou S."/>
            <person name="Cros-Aarteil S."/>
            <person name="Calhoun S."/>
            <person name="Haridas S."/>
            <person name="Kuo A."/>
            <person name="Mondo S."/>
            <person name="Pangilinan J."/>
            <person name="Riley R."/>
            <person name="Labutti K."/>
            <person name="Andreopoulos B."/>
            <person name="Lipzen A."/>
            <person name="Chen C."/>
            <person name="Yanf M."/>
            <person name="Daum C."/>
            <person name="Ng V."/>
            <person name="Clum A."/>
            <person name="Ohm R."/>
            <person name="Martin F."/>
            <person name="Silar P."/>
            <person name="Natvig D."/>
            <person name="Lalanne C."/>
            <person name="Gautier V."/>
            <person name="Ament-Velasquez S.L."/>
            <person name="Kruys A."/>
            <person name="Hutchinson M.I."/>
            <person name="Powell A.J."/>
            <person name="Barry K."/>
            <person name="Miller A.N."/>
            <person name="Grigoriev I.V."/>
            <person name="Debuchy R."/>
            <person name="Gladieux P."/>
            <person name="Thoren M.H."/>
            <person name="Johannesson H."/>
        </authorList>
    </citation>
    <scope>NUCLEOTIDE SEQUENCE</scope>
    <source>
        <strain evidence="2">CBS 990.96</strain>
    </source>
</reference>
<feature type="domain" description="Heterokaryon incompatibility" evidence="1">
    <location>
        <begin position="32"/>
        <end position="103"/>
    </location>
</feature>
<gene>
    <name evidence="2" type="ORF">QBC38DRAFT_345761</name>
</gene>
<dbReference type="Pfam" id="PF06985">
    <property type="entry name" value="HET"/>
    <property type="match status" value="1"/>
</dbReference>
<dbReference type="AlphaFoldDB" id="A0AAN6YMW2"/>
<protein>
    <recommendedName>
        <fullName evidence="1">Heterokaryon incompatibility domain-containing protein</fullName>
    </recommendedName>
</protein>
<proteinExistence type="predicted"/>
<evidence type="ECO:0000259" key="1">
    <source>
        <dbReference type="Pfam" id="PF06985"/>
    </source>
</evidence>
<keyword evidence="3" id="KW-1185">Reference proteome</keyword>
<reference evidence="2" key="1">
    <citation type="journal article" date="2023" name="Mol. Phylogenet. Evol.">
        <title>Genome-scale phylogeny and comparative genomics of the fungal order Sordariales.</title>
        <authorList>
            <person name="Hensen N."/>
            <person name="Bonometti L."/>
            <person name="Westerberg I."/>
            <person name="Brannstrom I.O."/>
            <person name="Guillou S."/>
            <person name="Cros-Aarteil S."/>
            <person name="Calhoun S."/>
            <person name="Haridas S."/>
            <person name="Kuo A."/>
            <person name="Mondo S."/>
            <person name="Pangilinan J."/>
            <person name="Riley R."/>
            <person name="LaButti K."/>
            <person name="Andreopoulos B."/>
            <person name="Lipzen A."/>
            <person name="Chen C."/>
            <person name="Yan M."/>
            <person name="Daum C."/>
            <person name="Ng V."/>
            <person name="Clum A."/>
            <person name="Steindorff A."/>
            <person name="Ohm R.A."/>
            <person name="Martin F."/>
            <person name="Silar P."/>
            <person name="Natvig D.O."/>
            <person name="Lalanne C."/>
            <person name="Gautier V."/>
            <person name="Ament-Velasquez S.L."/>
            <person name="Kruys A."/>
            <person name="Hutchinson M.I."/>
            <person name="Powell A.J."/>
            <person name="Barry K."/>
            <person name="Miller A.N."/>
            <person name="Grigoriev I.V."/>
            <person name="Debuchy R."/>
            <person name="Gladieux P."/>
            <person name="Hiltunen Thoren M."/>
            <person name="Johannesson H."/>
        </authorList>
    </citation>
    <scope>NUCLEOTIDE SEQUENCE</scope>
    <source>
        <strain evidence="2">CBS 990.96</strain>
    </source>
</reference>
<dbReference type="Proteomes" id="UP001301958">
    <property type="component" value="Unassembled WGS sequence"/>
</dbReference>
<sequence>ERNFWPKRIIFIDNSISGKLTLVEKQFPDEDYLVLSHCWGNSTSDDKSKFCTTLENHDHRLGGFSSDALPNTFQNAIEVTRALGKQYLWIDALCIIQGDGGDW</sequence>
<evidence type="ECO:0000313" key="2">
    <source>
        <dbReference type="EMBL" id="KAK4220685.1"/>
    </source>
</evidence>